<keyword evidence="2" id="KW-1185">Reference proteome</keyword>
<reference evidence="1" key="1">
    <citation type="submission" date="2020-08" db="EMBL/GenBank/DDBJ databases">
        <title>Genomic insights into the carbon and energy metabolism of the first obligate autotrophic acetogenic bacterium Aceticella autotrophica gen. nov., sp. nov.</title>
        <authorList>
            <person name="Toshchakov S.V."/>
            <person name="Elcheninov A.G."/>
            <person name="Kublanov I.V."/>
            <person name="Frolov E.N."/>
            <person name="Lebedinsky A.V."/>
        </authorList>
    </citation>
    <scope>NUCLEOTIDE SEQUENCE</scope>
    <source>
        <strain evidence="1">3443-3Ac</strain>
    </source>
</reference>
<proteinExistence type="predicted"/>
<keyword evidence="1" id="KW-0946">Virion</keyword>
<dbReference type="EMBL" id="CP060096">
    <property type="protein sequence ID" value="QSZ27242.1"/>
    <property type="molecule type" value="Genomic_DNA"/>
</dbReference>
<sequence length="91" mass="10263">MQRNAGVTDKDLMMGVLGNYKLAIEVLSHAAVESANDRIKSNFVNVLNQTFDDQKAVWNAINQRGWYPVKPAMPQDIQETKNKFIQPVGIM</sequence>
<evidence type="ECO:0000313" key="2">
    <source>
        <dbReference type="Proteomes" id="UP000671913"/>
    </source>
</evidence>
<name>A0A975AVJ5_9THEO</name>
<evidence type="ECO:0000313" key="1">
    <source>
        <dbReference type="EMBL" id="QSZ27242.1"/>
    </source>
</evidence>
<dbReference type="Gene3D" id="1.20.1260.10">
    <property type="match status" value="1"/>
</dbReference>
<keyword evidence="1" id="KW-0167">Capsid protein</keyword>
<dbReference type="KEGG" id="aaut:ACETAC_10475"/>
<accession>A0A975AVJ5</accession>
<dbReference type="InterPro" id="IPR012851">
    <property type="entry name" value="Spore_coat_CotF-like"/>
</dbReference>
<organism evidence="1 2">
    <name type="scientific">Aceticella autotrophica</name>
    <dbReference type="NCBI Taxonomy" id="2755338"/>
    <lineage>
        <taxon>Bacteria</taxon>
        <taxon>Bacillati</taxon>
        <taxon>Bacillota</taxon>
        <taxon>Clostridia</taxon>
        <taxon>Thermoanaerobacterales</taxon>
        <taxon>Thermoanaerobacteraceae</taxon>
        <taxon>Aceticella</taxon>
    </lineage>
</organism>
<protein>
    <submittedName>
        <fullName evidence="1">Spore coat protein</fullName>
    </submittedName>
</protein>
<dbReference type="InterPro" id="IPR012347">
    <property type="entry name" value="Ferritin-like"/>
</dbReference>
<dbReference type="Proteomes" id="UP000671913">
    <property type="component" value="Chromosome"/>
</dbReference>
<gene>
    <name evidence="1" type="ORF">ACETAC_10475</name>
</gene>
<dbReference type="RefSeq" id="WP_284679931.1">
    <property type="nucleotide sequence ID" value="NZ_CP060096.1"/>
</dbReference>
<dbReference type="AlphaFoldDB" id="A0A975AVJ5"/>
<dbReference type="Pfam" id="PF07875">
    <property type="entry name" value="Coat_F"/>
    <property type="match status" value="1"/>
</dbReference>